<dbReference type="Pfam" id="PF08305">
    <property type="entry name" value="NPCBM"/>
    <property type="match status" value="1"/>
</dbReference>
<feature type="non-terminal residue" evidence="2">
    <location>
        <position position="1"/>
    </location>
</feature>
<reference evidence="2" key="1">
    <citation type="submission" date="2019-11" db="EMBL/GenBank/DDBJ databases">
        <title>Characterization of Clostridium perfringens isolates from swine manure treated agricultural soils.</title>
        <authorList>
            <person name="Wushke S.T."/>
        </authorList>
    </citation>
    <scope>NUCLEOTIDE SEQUENCE</scope>
    <source>
        <strain evidence="2">X62</strain>
    </source>
</reference>
<evidence type="ECO:0000313" key="2">
    <source>
        <dbReference type="EMBL" id="MDZ7543689.1"/>
    </source>
</evidence>
<sequence>ANDNVIVEVSDVETISGIATVKVTYKDELLGKIFNKTYKLNFKTNNIVYASDVEWDSATAGMYEVKKDQTVVGNPLRVKVDNNITIFDKGIGTNSDSKIVYNLEGKDYDKFESYVGLDRGVSGYGPSIVARVEADGVE</sequence>
<evidence type="ECO:0000259" key="1">
    <source>
        <dbReference type="SMART" id="SM00776"/>
    </source>
</evidence>
<dbReference type="InterPro" id="IPR038637">
    <property type="entry name" value="NPCBM_sf"/>
</dbReference>
<accession>A0AAW9K7W4</accession>
<organism evidence="2 3">
    <name type="scientific">Clostridium perfringens</name>
    <dbReference type="NCBI Taxonomy" id="1502"/>
    <lineage>
        <taxon>Bacteria</taxon>
        <taxon>Bacillati</taxon>
        <taxon>Bacillota</taxon>
        <taxon>Clostridia</taxon>
        <taxon>Eubacteriales</taxon>
        <taxon>Clostridiaceae</taxon>
        <taxon>Clostridium</taxon>
    </lineage>
</organism>
<feature type="non-terminal residue" evidence="2">
    <location>
        <position position="138"/>
    </location>
</feature>
<dbReference type="InterPro" id="IPR013222">
    <property type="entry name" value="Glyco_hyd_98_carb-bd"/>
</dbReference>
<dbReference type="Gene3D" id="2.60.120.1060">
    <property type="entry name" value="NPCBM/NEW2 domain"/>
    <property type="match status" value="1"/>
</dbReference>
<dbReference type="Proteomes" id="UP001288944">
    <property type="component" value="Unassembled WGS sequence"/>
</dbReference>
<dbReference type="SUPFAM" id="SSF49785">
    <property type="entry name" value="Galactose-binding domain-like"/>
    <property type="match status" value="1"/>
</dbReference>
<dbReference type="AlphaFoldDB" id="A0AAW9K7W4"/>
<comment type="caution">
    <text evidence="2">The sequence shown here is derived from an EMBL/GenBank/DDBJ whole genome shotgun (WGS) entry which is preliminary data.</text>
</comment>
<proteinExistence type="predicted"/>
<name>A0AAW9K7W4_CLOPF</name>
<feature type="domain" description="Glycosyl hydrolase family 98 putative carbohydrate-binding module" evidence="1">
    <location>
        <begin position="44"/>
        <end position="138"/>
    </location>
</feature>
<gene>
    <name evidence="2" type="ORF">GNF83_21485</name>
</gene>
<protein>
    <recommendedName>
        <fullName evidence="1">Glycosyl hydrolase family 98 putative carbohydrate-binding module domain-containing protein</fullName>
    </recommendedName>
</protein>
<evidence type="ECO:0000313" key="3">
    <source>
        <dbReference type="Proteomes" id="UP001288944"/>
    </source>
</evidence>
<dbReference type="EMBL" id="WNUR01001487">
    <property type="protein sequence ID" value="MDZ7543689.1"/>
    <property type="molecule type" value="Genomic_DNA"/>
</dbReference>
<dbReference type="SMART" id="SM00776">
    <property type="entry name" value="NPCBM"/>
    <property type="match status" value="1"/>
</dbReference>
<dbReference type="InterPro" id="IPR008979">
    <property type="entry name" value="Galactose-bd-like_sf"/>
</dbReference>